<sequence length="176" mass="19865">MYRNTSKLTTGKSPEKLLFNRRLWNVFDNVHPGRQPWTPKHVENLRIFQPDQPVWERKHSKDLWKPAVVVNQYGNMCYKVLLEGDVVALRHADQLRKWCQTNGKTLEEGGQHTWTQVLTGNLLYPAPQQAGGKMPLVPAVMGEDNEEDPLYGFATGQGGSNSPGTIGSYPKEHQSG</sequence>
<gene>
    <name evidence="2" type="ORF">PR048_003119</name>
</gene>
<protein>
    <submittedName>
        <fullName evidence="2">Uncharacterized protein</fullName>
    </submittedName>
</protein>
<evidence type="ECO:0000313" key="3">
    <source>
        <dbReference type="Proteomes" id="UP001159363"/>
    </source>
</evidence>
<comment type="caution">
    <text evidence="2">The sequence shown here is derived from an EMBL/GenBank/DDBJ whole genome shotgun (WGS) entry which is preliminary data.</text>
</comment>
<accession>A0ABQ9IM83</accession>
<keyword evidence="3" id="KW-1185">Reference proteome</keyword>
<organism evidence="2 3">
    <name type="scientific">Dryococelus australis</name>
    <dbReference type="NCBI Taxonomy" id="614101"/>
    <lineage>
        <taxon>Eukaryota</taxon>
        <taxon>Metazoa</taxon>
        <taxon>Ecdysozoa</taxon>
        <taxon>Arthropoda</taxon>
        <taxon>Hexapoda</taxon>
        <taxon>Insecta</taxon>
        <taxon>Pterygota</taxon>
        <taxon>Neoptera</taxon>
        <taxon>Polyneoptera</taxon>
        <taxon>Phasmatodea</taxon>
        <taxon>Verophasmatodea</taxon>
        <taxon>Anareolatae</taxon>
        <taxon>Phasmatidae</taxon>
        <taxon>Eurycanthinae</taxon>
        <taxon>Dryococelus</taxon>
    </lineage>
</organism>
<evidence type="ECO:0000313" key="2">
    <source>
        <dbReference type="EMBL" id="KAJ8897769.1"/>
    </source>
</evidence>
<name>A0ABQ9IM83_9NEOP</name>
<proteinExistence type="predicted"/>
<dbReference type="Proteomes" id="UP001159363">
    <property type="component" value="Chromosome 1"/>
</dbReference>
<feature type="region of interest" description="Disordered" evidence="1">
    <location>
        <begin position="143"/>
        <end position="176"/>
    </location>
</feature>
<evidence type="ECO:0000256" key="1">
    <source>
        <dbReference type="SAM" id="MobiDB-lite"/>
    </source>
</evidence>
<reference evidence="2 3" key="1">
    <citation type="submission" date="2023-02" db="EMBL/GenBank/DDBJ databases">
        <title>LHISI_Scaffold_Assembly.</title>
        <authorList>
            <person name="Stuart O.P."/>
            <person name="Cleave R."/>
            <person name="Magrath M.J.L."/>
            <person name="Mikheyev A.S."/>
        </authorList>
    </citation>
    <scope>NUCLEOTIDE SEQUENCE [LARGE SCALE GENOMIC DNA]</scope>
    <source>
        <strain evidence="2">Daus_M_001</strain>
        <tissue evidence="2">Leg muscle</tissue>
    </source>
</reference>
<dbReference type="EMBL" id="JARBHB010000001">
    <property type="protein sequence ID" value="KAJ8897769.1"/>
    <property type="molecule type" value="Genomic_DNA"/>
</dbReference>